<reference evidence="1" key="1">
    <citation type="submission" date="2021-08" db="EMBL/GenBank/DDBJ databases">
        <title>The first chromosome-level gecko genome reveals the dynamic sex chromosomes of Neotropical dwarf geckos (Sphaerodactylidae: Sphaerodactylus).</title>
        <authorList>
            <person name="Pinto B.J."/>
            <person name="Keating S.E."/>
            <person name="Gamble T."/>
        </authorList>
    </citation>
    <scope>NUCLEOTIDE SEQUENCE</scope>
    <source>
        <strain evidence="1">TG3544</strain>
    </source>
</reference>
<gene>
    <name evidence="1" type="ORF">K3G42_017438</name>
</gene>
<keyword evidence="2" id="KW-1185">Reference proteome</keyword>
<evidence type="ECO:0000313" key="2">
    <source>
        <dbReference type="Proteomes" id="UP000827872"/>
    </source>
</evidence>
<dbReference type="Proteomes" id="UP000827872">
    <property type="component" value="Linkage Group LG10"/>
</dbReference>
<dbReference type="EMBL" id="CM037623">
    <property type="protein sequence ID" value="KAH7988492.1"/>
    <property type="molecule type" value="Genomic_DNA"/>
</dbReference>
<sequence length="110" mass="12058">MPGLMKACQCFLSAEFQSGEPDIYVEAASSVDCESWAVPLEEADSEGLCNKTQQLQRLIMEIKEETTADEAQQFLPSVQADSLAEPKLTGLKMTASEAKFEFSLGTVFLK</sequence>
<comment type="caution">
    <text evidence="1">The sequence shown here is derived from an EMBL/GenBank/DDBJ whole genome shotgun (WGS) entry which is preliminary data.</text>
</comment>
<protein>
    <submittedName>
        <fullName evidence="1">Uncharacterized protein</fullName>
    </submittedName>
</protein>
<name>A0ACB8E7S9_9SAUR</name>
<proteinExistence type="predicted"/>
<accession>A0ACB8E7S9</accession>
<evidence type="ECO:0000313" key="1">
    <source>
        <dbReference type="EMBL" id="KAH7988492.1"/>
    </source>
</evidence>
<organism evidence="1 2">
    <name type="scientific">Sphaerodactylus townsendi</name>
    <dbReference type="NCBI Taxonomy" id="933632"/>
    <lineage>
        <taxon>Eukaryota</taxon>
        <taxon>Metazoa</taxon>
        <taxon>Chordata</taxon>
        <taxon>Craniata</taxon>
        <taxon>Vertebrata</taxon>
        <taxon>Euteleostomi</taxon>
        <taxon>Lepidosauria</taxon>
        <taxon>Squamata</taxon>
        <taxon>Bifurcata</taxon>
        <taxon>Gekkota</taxon>
        <taxon>Sphaerodactylidae</taxon>
        <taxon>Sphaerodactylus</taxon>
    </lineage>
</organism>